<dbReference type="Proteomes" id="UP000295727">
    <property type="component" value="Chromosome 1"/>
</dbReference>
<organism evidence="1 2">
    <name type="scientific">Paraburkholderia pallida</name>
    <dbReference type="NCBI Taxonomy" id="2547399"/>
    <lineage>
        <taxon>Bacteria</taxon>
        <taxon>Pseudomonadati</taxon>
        <taxon>Pseudomonadota</taxon>
        <taxon>Betaproteobacteria</taxon>
        <taxon>Burkholderiales</taxon>
        <taxon>Burkholderiaceae</taxon>
        <taxon>Paraburkholderia</taxon>
    </lineage>
</organism>
<reference evidence="1 2" key="1">
    <citation type="submission" date="2019-03" db="EMBL/GenBank/DDBJ databases">
        <title>Paraburkholderia sp. 7MH5, isolated from subtropical forest soil.</title>
        <authorList>
            <person name="Gao Z.-H."/>
            <person name="Qiu L.-H."/>
        </authorList>
    </citation>
    <scope>NUCLEOTIDE SEQUENCE [LARGE SCALE GENOMIC DNA]</scope>
    <source>
        <strain evidence="1 2">7MH5</strain>
    </source>
</reference>
<protein>
    <submittedName>
        <fullName evidence="1">Uncharacterized protein</fullName>
    </submittedName>
</protein>
<evidence type="ECO:0000313" key="1">
    <source>
        <dbReference type="EMBL" id="QBQ97899.1"/>
    </source>
</evidence>
<gene>
    <name evidence="1" type="ORF">E1956_12410</name>
</gene>
<accession>A0A4P7CUT4</accession>
<dbReference type="RefSeq" id="WP_134749225.1">
    <property type="nucleotide sequence ID" value="NZ_CP038148.1"/>
</dbReference>
<dbReference type="AlphaFoldDB" id="A0A4P7CUT4"/>
<dbReference type="EMBL" id="CP038148">
    <property type="protein sequence ID" value="QBQ97899.1"/>
    <property type="molecule type" value="Genomic_DNA"/>
</dbReference>
<sequence length="96" mass="10442">MRNQLKWLGDSLIGSDLPALVTLQRADGAMQAIPLRDALAVAVEIDTYGLKRIVTALEYGFACGELAGDDMSLWARDRIRVLAILESRSVINQVAA</sequence>
<evidence type="ECO:0000313" key="2">
    <source>
        <dbReference type="Proteomes" id="UP000295727"/>
    </source>
</evidence>
<dbReference type="KEGG" id="ppai:E1956_12410"/>
<proteinExistence type="predicted"/>
<name>A0A4P7CUT4_9BURK</name>
<keyword evidence="2" id="KW-1185">Reference proteome</keyword>